<name>A0A1I7ZT59_9BILA</name>
<evidence type="ECO:0000313" key="1">
    <source>
        <dbReference type="Proteomes" id="UP000095287"/>
    </source>
</evidence>
<sequence length="86" mass="9354">MEGAAFSIGDRVGGCPAALKRLAGQISAVCVLRLTRRHILLTRRQCGDNAAGLRSYAGEEAERFGRGVDAQTPNRCYEDTPEMIEE</sequence>
<keyword evidence="1" id="KW-1185">Reference proteome</keyword>
<accession>A0A1I7ZT59</accession>
<reference evidence="2" key="1">
    <citation type="submission" date="2016-11" db="UniProtKB">
        <authorList>
            <consortium name="WormBaseParasite"/>
        </authorList>
    </citation>
    <scope>IDENTIFICATION</scope>
</reference>
<evidence type="ECO:0000313" key="2">
    <source>
        <dbReference type="WBParaSite" id="L893_g29281.t1"/>
    </source>
</evidence>
<proteinExistence type="predicted"/>
<organism evidence="1 2">
    <name type="scientific">Steinernema glaseri</name>
    <dbReference type="NCBI Taxonomy" id="37863"/>
    <lineage>
        <taxon>Eukaryota</taxon>
        <taxon>Metazoa</taxon>
        <taxon>Ecdysozoa</taxon>
        <taxon>Nematoda</taxon>
        <taxon>Chromadorea</taxon>
        <taxon>Rhabditida</taxon>
        <taxon>Tylenchina</taxon>
        <taxon>Panagrolaimomorpha</taxon>
        <taxon>Strongyloidoidea</taxon>
        <taxon>Steinernematidae</taxon>
        <taxon>Steinernema</taxon>
    </lineage>
</organism>
<dbReference type="Proteomes" id="UP000095287">
    <property type="component" value="Unplaced"/>
</dbReference>
<dbReference type="AlphaFoldDB" id="A0A1I7ZT59"/>
<dbReference type="WBParaSite" id="L893_g29281.t1">
    <property type="protein sequence ID" value="L893_g29281.t1"/>
    <property type="gene ID" value="L893_g29281"/>
</dbReference>
<protein>
    <submittedName>
        <fullName evidence="2">Uncharacterized protein</fullName>
    </submittedName>
</protein>